<evidence type="ECO:0000313" key="5">
    <source>
        <dbReference type="Proteomes" id="UP000250266"/>
    </source>
</evidence>
<gene>
    <name evidence="4" type="ORF">K432DRAFT_447285</name>
</gene>
<name>A0A8E2DZB8_9PEZI</name>
<dbReference type="InterPro" id="IPR052178">
    <property type="entry name" value="Sec_Metab_Biosynth_SDR"/>
</dbReference>
<evidence type="ECO:0000256" key="1">
    <source>
        <dbReference type="ARBA" id="ARBA00006484"/>
    </source>
</evidence>
<dbReference type="InterPro" id="IPR036291">
    <property type="entry name" value="NAD(P)-bd_dom_sf"/>
</dbReference>
<dbReference type="Proteomes" id="UP000250266">
    <property type="component" value="Unassembled WGS sequence"/>
</dbReference>
<evidence type="ECO:0000256" key="3">
    <source>
        <dbReference type="ARBA" id="ARBA00023002"/>
    </source>
</evidence>
<keyword evidence="2" id="KW-0521">NADP</keyword>
<proteinExistence type="inferred from homology"/>
<dbReference type="PROSITE" id="PS00061">
    <property type="entry name" value="ADH_SHORT"/>
    <property type="match status" value="1"/>
</dbReference>
<dbReference type="GO" id="GO:0016491">
    <property type="term" value="F:oxidoreductase activity"/>
    <property type="evidence" value="ECO:0007669"/>
    <property type="project" value="UniProtKB-KW"/>
</dbReference>
<dbReference type="InterPro" id="IPR020904">
    <property type="entry name" value="Sc_DH/Rdtase_CS"/>
</dbReference>
<dbReference type="EMBL" id="KV745476">
    <property type="protein sequence ID" value="OCK74457.1"/>
    <property type="molecule type" value="Genomic_DNA"/>
</dbReference>
<dbReference type="PANTHER" id="PTHR43618">
    <property type="entry name" value="7-ALPHA-HYDROXYSTEROID DEHYDROGENASE"/>
    <property type="match status" value="1"/>
</dbReference>
<dbReference type="PRINTS" id="PR00081">
    <property type="entry name" value="GDHRDH"/>
</dbReference>
<comment type="similarity">
    <text evidence="1">Belongs to the short-chain dehydrogenases/reductases (SDR) family.</text>
</comment>
<evidence type="ECO:0000313" key="4">
    <source>
        <dbReference type="EMBL" id="OCK74457.1"/>
    </source>
</evidence>
<organism evidence="4 5">
    <name type="scientific">Lepidopterella palustris CBS 459.81</name>
    <dbReference type="NCBI Taxonomy" id="1314670"/>
    <lineage>
        <taxon>Eukaryota</taxon>
        <taxon>Fungi</taxon>
        <taxon>Dikarya</taxon>
        <taxon>Ascomycota</taxon>
        <taxon>Pezizomycotina</taxon>
        <taxon>Dothideomycetes</taxon>
        <taxon>Pleosporomycetidae</taxon>
        <taxon>Mytilinidiales</taxon>
        <taxon>Argynnaceae</taxon>
        <taxon>Lepidopterella</taxon>
    </lineage>
</organism>
<accession>A0A8E2DZB8</accession>
<dbReference type="CDD" id="cd05233">
    <property type="entry name" value="SDR_c"/>
    <property type="match status" value="1"/>
</dbReference>
<keyword evidence="5" id="KW-1185">Reference proteome</keyword>
<dbReference type="Gene3D" id="3.40.50.720">
    <property type="entry name" value="NAD(P)-binding Rossmann-like Domain"/>
    <property type="match status" value="1"/>
</dbReference>
<dbReference type="InterPro" id="IPR002347">
    <property type="entry name" value="SDR_fam"/>
</dbReference>
<dbReference type="AlphaFoldDB" id="A0A8E2DZB8"/>
<reference evidence="4 5" key="1">
    <citation type="journal article" date="2016" name="Nat. Commun.">
        <title>Ectomycorrhizal ecology is imprinted in the genome of the dominant symbiotic fungus Cenococcum geophilum.</title>
        <authorList>
            <consortium name="DOE Joint Genome Institute"/>
            <person name="Peter M."/>
            <person name="Kohler A."/>
            <person name="Ohm R.A."/>
            <person name="Kuo A."/>
            <person name="Krutzmann J."/>
            <person name="Morin E."/>
            <person name="Arend M."/>
            <person name="Barry K.W."/>
            <person name="Binder M."/>
            <person name="Choi C."/>
            <person name="Clum A."/>
            <person name="Copeland A."/>
            <person name="Grisel N."/>
            <person name="Haridas S."/>
            <person name="Kipfer T."/>
            <person name="LaButti K."/>
            <person name="Lindquist E."/>
            <person name="Lipzen A."/>
            <person name="Maire R."/>
            <person name="Meier B."/>
            <person name="Mihaltcheva S."/>
            <person name="Molinier V."/>
            <person name="Murat C."/>
            <person name="Poggeler S."/>
            <person name="Quandt C.A."/>
            <person name="Sperisen C."/>
            <person name="Tritt A."/>
            <person name="Tisserant E."/>
            <person name="Crous P.W."/>
            <person name="Henrissat B."/>
            <person name="Nehls U."/>
            <person name="Egli S."/>
            <person name="Spatafora J.W."/>
            <person name="Grigoriev I.V."/>
            <person name="Martin F.M."/>
        </authorList>
    </citation>
    <scope>NUCLEOTIDE SEQUENCE [LARGE SCALE GENOMIC DNA]</scope>
    <source>
        <strain evidence="4 5">CBS 459.81</strain>
    </source>
</reference>
<dbReference type="Pfam" id="PF13561">
    <property type="entry name" value="adh_short_C2"/>
    <property type="match status" value="1"/>
</dbReference>
<dbReference type="SUPFAM" id="SSF51735">
    <property type="entry name" value="NAD(P)-binding Rossmann-fold domains"/>
    <property type="match status" value="1"/>
</dbReference>
<keyword evidence="3" id="KW-0560">Oxidoreductase</keyword>
<dbReference type="PANTHER" id="PTHR43618:SF18">
    <property type="entry name" value="SHORT CHAIN DEHYDROGENASE_REDUCTASE FAMILY (AFU_ORTHOLOGUE AFUA_5G12480)"/>
    <property type="match status" value="1"/>
</dbReference>
<sequence length="271" mass="27901">MMARGLDANGAARVYILGRREKTLQSAASKAINGTIIPIVADVTSKDSLAAAAARISAESGHVDVVIANAGATSPGTYPPGSSPSNPPTIEALAEYMWSADISAFTNVAHVAVTGTYYTAAAFLPLLIKANSKANRSNPPIHPQIIATSSVASFNRTPAATLAYAAAKAGLNHLMKSLSTLLAPYGIRANVIAPGFYLSELATGAFKKIGIQGDGTQEGDFPYALVPAKRAGSEEDMVGVTLFLCGRSGAYVNGTIILSDGGRLGIQQGTY</sequence>
<evidence type="ECO:0000256" key="2">
    <source>
        <dbReference type="ARBA" id="ARBA00022857"/>
    </source>
</evidence>
<protein>
    <submittedName>
        <fullName evidence="4">NAD(P)-binding protein</fullName>
    </submittedName>
</protein>
<dbReference type="OrthoDB" id="2898618at2759"/>